<dbReference type="AlphaFoldDB" id="A0A2R6CAR9"/>
<evidence type="ECO:0000259" key="8">
    <source>
        <dbReference type="PROSITE" id="PS50928"/>
    </source>
</evidence>
<feature type="transmembrane region" description="Helical" evidence="7">
    <location>
        <begin position="118"/>
        <end position="144"/>
    </location>
</feature>
<comment type="subcellular location">
    <subcellularLocation>
        <location evidence="1 7">Cell membrane</location>
        <topology evidence="1 7">Multi-pass membrane protein</topology>
    </subcellularLocation>
</comment>
<feature type="transmembrane region" description="Helical" evidence="7">
    <location>
        <begin position="263"/>
        <end position="284"/>
    </location>
</feature>
<keyword evidence="3" id="KW-1003">Cell membrane</keyword>
<dbReference type="PANTHER" id="PTHR30465:SF31">
    <property type="entry name" value="OLIGOPEPTIDE ABC TRANSPORTER, PERMEASE PROTEIN"/>
    <property type="match status" value="1"/>
</dbReference>
<comment type="caution">
    <text evidence="9">The sequence shown here is derived from an EMBL/GenBank/DDBJ whole genome shotgun (WGS) entry which is preliminary data.</text>
</comment>
<evidence type="ECO:0000256" key="4">
    <source>
        <dbReference type="ARBA" id="ARBA00022692"/>
    </source>
</evidence>
<feature type="transmembrane region" description="Helical" evidence="7">
    <location>
        <begin position="156"/>
        <end position="182"/>
    </location>
</feature>
<feature type="domain" description="ABC transmembrane type-1" evidence="8">
    <location>
        <begin position="116"/>
        <end position="320"/>
    </location>
</feature>
<gene>
    <name evidence="9" type="ORF">B9Q04_07960</name>
</gene>
<dbReference type="PROSITE" id="PS50928">
    <property type="entry name" value="ABC_TM1"/>
    <property type="match status" value="1"/>
</dbReference>
<feature type="transmembrane region" description="Helical" evidence="7">
    <location>
        <begin position="304"/>
        <end position="327"/>
    </location>
</feature>
<keyword evidence="4 7" id="KW-0812">Transmembrane</keyword>
<keyword evidence="2 7" id="KW-0813">Transport</keyword>
<accession>A0A2R6CAR9</accession>
<sequence length="334" mass="37395">MVSFGDFSRRYTKRYLVKRTLTLFVALLAVLILNFLLPRMMPGNFLTLYVESLERQHPGVNAKAIAERVAALYGLNVPPYEQFLHYLREILSIDPNFGPSFQYYPTNAWTVVVYAVKWTLLLLGTSQAVSWLLGIFIGITMAFHKDRPLDRALQPAFYFLNTIPLFWIGLVFILLFAVYFKVLPPSGAYGIHPDLTSVLRHLVLPLSVIVIGTLPTHALVIRGAALEVLSSDFVQAARAQGIRRRSFLNMVLKNSLLPSLTQLFLSIGYLIGGIYTVEVTFSYPGMGSVIYNAITAQDYPVIQAALYLTTLVVILANLAADLLYPLVDPRVSYV</sequence>
<proteinExistence type="inferred from homology"/>
<evidence type="ECO:0000256" key="2">
    <source>
        <dbReference type="ARBA" id="ARBA00022448"/>
    </source>
</evidence>
<name>A0A2R6CAR9_9ARCH</name>
<dbReference type="InterPro" id="IPR035906">
    <property type="entry name" value="MetI-like_sf"/>
</dbReference>
<dbReference type="Gene3D" id="1.10.3720.10">
    <property type="entry name" value="MetI-like"/>
    <property type="match status" value="1"/>
</dbReference>
<dbReference type="InterPro" id="IPR000515">
    <property type="entry name" value="MetI-like"/>
</dbReference>
<evidence type="ECO:0000313" key="10">
    <source>
        <dbReference type="Proteomes" id="UP000242015"/>
    </source>
</evidence>
<evidence type="ECO:0000256" key="6">
    <source>
        <dbReference type="ARBA" id="ARBA00023136"/>
    </source>
</evidence>
<comment type="similarity">
    <text evidence="7">Belongs to the binding-protein-dependent transport system permease family.</text>
</comment>
<dbReference type="GO" id="GO:0055085">
    <property type="term" value="P:transmembrane transport"/>
    <property type="evidence" value="ECO:0007669"/>
    <property type="project" value="InterPro"/>
</dbReference>
<dbReference type="SUPFAM" id="SSF161098">
    <property type="entry name" value="MetI-like"/>
    <property type="match status" value="1"/>
</dbReference>
<keyword evidence="6 7" id="KW-0472">Membrane</keyword>
<dbReference type="Pfam" id="PF00528">
    <property type="entry name" value="BPD_transp_1"/>
    <property type="match status" value="1"/>
</dbReference>
<dbReference type="PANTHER" id="PTHR30465">
    <property type="entry name" value="INNER MEMBRANE ABC TRANSPORTER"/>
    <property type="match status" value="1"/>
</dbReference>
<evidence type="ECO:0000313" key="9">
    <source>
        <dbReference type="EMBL" id="PSO07984.1"/>
    </source>
</evidence>
<dbReference type="GO" id="GO:0005886">
    <property type="term" value="C:plasma membrane"/>
    <property type="evidence" value="ECO:0007669"/>
    <property type="project" value="UniProtKB-SubCell"/>
</dbReference>
<feature type="transmembrane region" description="Helical" evidence="7">
    <location>
        <begin position="202"/>
        <end position="221"/>
    </location>
</feature>
<dbReference type="EMBL" id="NEXF01000153">
    <property type="protein sequence ID" value="PSO07984.1"/>
    <property type="molecule type" value="Genomic_DNA"/>
</dbReference>
<keyword evidence="5 7" id="KW-1133">Transmembrane helix</keyword>
<evidence type="ECO:0000256" key="7">
    <source>
        <dbReference type="RuleBase" id="RU363032"/>
    </source>
</evidence>
<evidence type="ECO:0000256" key="3">
    <source>
        <dbReference type="ARBA" id="ARBA00022475"/>
    </source>
</evidence>
<dbReference type="CDD" id="cd06261">
    <property type="entry name" value="TM_PBP2"/>
    <property type="match status" value="1"/>
</dbReference>
<protein>
    <recommendedName>
        <fullName evidence="8">ABC transmembrane type-1 domain-containing protein</fullName>
    </recommendedName>
</protein>
<dbReference type="Proteomes" id="UP000242015">
    <property type="component" value="Unassembled WGS sequence"/>
</dbReference>
<organism evidence="9 10">
    <name type="scientific">Candidatus Marsarchaeota G2 archaeon BE_D</name>
    <dbReference type="NCBI Taxonomy" id="1978158"/>
    <lineage>
        <taxon>Archaea</taxon>
        <taxon>Candidatus Marsarchaeota</taxon>
        <taxon>Candidatus Marsarchaeota group 2</taxon>
    </lineage>
</organism>
<evidence type="ECO:0000256" key="1">
    <source>
        <dbReference type="ARBA" id="ARBA00004651"/>
    </source>
</evidence>
<feature type="transmembrane region" description="Helical" evidence="7">
    <location>
        <begin position="21"/>
        <end position="41"/>
    </location>
</feature>
<reference evidence="9 10" key="1">
    <citation type="submission" date="2017-04" db="EMBL/GenBank/DDBJ databases">
        <title>Novel microbial lineages endemic to geothermal iron-oxide mats fill important gaps in the evolutionary history of Archaea.</title>
        <authorList>
            <person name="Jay Z.J."/>
            <person name="Beam J.P."/>
            <person name="Dlakic M."/>
            <person name="Rusch D.B."/>
            <person name="Kozubal M.A."/>
            <person name="Inskeep W.P."/>
        </authorList>
    </citation>
    <scope>NUCLEOTIDE SEQUENCE [LARGE SCALE GENOMIC DNA]</scope>
    <source>
        <strain evidence="9">BE_D</strain>
    </source>
</reference>
<evidence type="ECO:0000256" key="5">
    <source>
        <dbReference type="ARBA" id="ARBA00022989"/>
    </source>
</evidence>